<dbReference type="SUPFAM" id="SSF51197">
    <property type="entry name" value="Clavaminate synthase-like"/>
    <property type="match status" value="1"/>
</dbReference>
<evidence type="ECO:0000256" key="3">
    <source>
        <dbReference type="ARBA" id="ARBA00023194"/>
    </source>
</evidence>
<proteinExistence type="predicted"/>
<reference evidence="6" key="1">
    <citation type="submission" date="2015-09" db="EMBL/GenBank/DDBJ databases">
        <authorList>
            <person name="Rodrigo-Torres L."/>
            <person name="Arahal D.R."/>
        </authorList>
    </citation>
    <scope>NUCLEOTIDE SEQUENCE [LARGE SCALE GENOMIC DNA]</scope>
    <source>
        <strain evidence="6">CECT 4293</strain>
    </source>
</reference>
<gene>
    <name evidence="5" type="ORF">RUM4293_01185</name>
</gene>
<dbReference type="Proteomes" id="UP000050786">
    <property type="component" value="Unassembled WGS sequence"/>
</dbReference>
<evidence type="ECO:0000313" key="6">
    <source>
        <dbReference type="Proteomes" id="UP000050786"/>
    </source>
</evidence>
<feature type="domain" description="TauD/TfdA-like" evidence="4">
    <location>
        <begin position="62"/>
        <end position="311"/>
    </location>
</feature>
<comment type="cofactor">
    <cofactor evidence="1">
        <name>Fe(2+)</name>
        <dbReference type="ChEBI" id="CHEBI:29033"/>
    </cofactor>
</comment>
<protein>
    <submittedName>
        <fullName evidence="5">Gamma-butyrobetaine hydroxylase</fullName>
    </submittedName>
</protein>
<dbReference type="GO" id="GO:0017000">
    <property type="term" value="P:antibiotic biosynthetic process"/>
    <property type="evidence" value="ECO:0007669"/>
    <property type="project" value="UniProtKB-KW"/>
</dbReference>
<evidence type="ECO:0000259" key="4">
    <source>
        <dbReference type="Pfam" id="PF02668"/>
    </source>
</evidence>
<dbReference type="GO" id="GO:0016706">
    <property type="term" value="F:2-oxoglutarate-dependent dioxygenase activity"/>
    <property type="evidence" value="ECO:0007669"/>
    <property type="project" value="UniProtKB-ARBA"/>
</dbReference>
<dbReference type="PANTHER" id="PTHR10696">
    <property type="entry name" value="GAMMA-BUTYROBETAINE HYDROXYLASE-RELATED"/>
    <property type="match status" value="1"/>
</dbReference>
<name>A0A0P1E2D3_9RHOB</name>
<accession>A0A0P1E2D3</accession>
<evidence type="ECO:0000256" key="2">
    <source>
        <dbReference type="ARBA" id="ARBA00023002"/>
    </source>
</evidence>
<dbReference type="InterPro" id="IPR003819">
    <property type="entry name" value="TauD/TfdA-like"/>
</dbReference>
<organism evidence="5 6">
    <name type="scientific">Ruegeria atlantica</name>
    <dbReference type="NCBI Taxonomy" id="81569"/>
    <lineage>
        <taxon>Bacteria</taxon>
        <taxon>Pseudomonadati</taxon>
        <taxon>Pseudomonadota</taxon>
        <taxon>Alphaproteobacteria</taxon>
        <taxon>Rhodobacterales</taxon>
        <taxon>Roseobacteraceae</taxon>
        <taxon>Ruegeria</taxon>
    </lineage>
</organism>
<dbReference type="AlphaFoldDB" id="A0A0P1E2D3"/>
<evidence type="ECO:0000256" key="1">
    <source>
        <dbReference type="ARBA" id="ARBA00001954"/>
    </source>
</evidence>
<keyword evidence="6" id="KW-1185">Reference proteome</keyword>
<dbReference type="Gene3D" id="3.60.130.10">
    <property type="entry name" value="Clavaminate synthase-like"/>
    <property type="match status" value="1"/>
</dbReference>
<keyword evidence="2" id="KW-0560">Oxidoreductase</keyword>
<dbReference type="EMBL" id="CYPS01000020">
    <property type="protein sequence ID" value="CUH42297.1"/>
    <property type="molecule type" value="Genomic_DNA"/>
</dbReference>
<keyword evidence="3" id="KW-0045">Antibiotic biosynthesis</keyword>
<sequence length="351" mass="40067">MAIPTKLPNELTGPSVWTGRDMRTRRSEWIIDLTADDIKDLEQAARHYLSLERDIGEITKPAFPLKRFHRHLASLREKLINGIGFEVIRGLPMQNYTQQVAAAIFCGVGAHLGSARSQNAQGHILGHVRDIGADANDPNTRIYQTHERQTFHTDSADIVGLLCLREAKEGGDSLLVSAETIFNRMRSECPELLERLFDPIATDRRGEVPDGMEPFMSIPPFSWHDGKLTVFYQRQYIDSAQRFPEAMRLTPDHIEALDRFDELANDPDLCLSMRLQPGDMQFVYNHSQLHDRTGFVDWPDPVERRHLLRLWLSPEGDRELPEVFRQRYGTIEVGQRGGIITEGTRLHAPLD</sequence>
<evidence type="ECO:0000313" key="5">
    <source>
        <dbReference type="EMBL" id="CUH42297.1"/>
    </source>
</evidence>
<dbReference type="PANTHER" id="PTHR10696:SF56">
    <property type="entry name" value="TAUD_TFDA-LIKE DOMAIN-CONTAINING PROTEIN"/>
    <property type="match status" value="1"/>
</dbReference>
<dbReference type="InterPro" id="IPR042098">
    <property type="entry name" value="TauD-like_sf"/>
</dbReference>
<dbReference type="InterPro" id="IPR050411">
    <property type="entry name" value="AlphaKG_dependent_hydroxylases"/>
</dbReference>
<dbReference type="Pfam" id="PF02668">
    <property type="entry name" value="TauD"/>
    <property type="match status" value="1"/>
</dbReference>